<dbReference type="EMBL" id="QXFW01000135">
    <property type="protein sequence ID" value="KAE9023608.1"/>
    <property type="molecule type" value="Genomic_DNA"/>
</dbReference>
<reference evidence="1 2" key="1">
    <citation type="submission" date="2018-09" db="EMBL/GenBank/DDBJ databases">
        <title>Genomic investigation of the strawberry pathogen Phytophthora fragariae indicates pathogenicity is determined by transcriptional variation in three key races.</title>
        <authorList>
            <person name="Adams T.M."/>
            <person name="Armitage A.D."/>
            <person name="Sobczyk M.K."/>
            <person name="Bates H.J."/>
            <person name="Dunwell J.M."/>
            <person name="Nellist C.F."/>
            <person name="Harrison R.J."/>
        </authorList>
    </citation>
    <scope>NUCLEOTIDE SEQUENCE [LARGE SCALE GENOMIC DNA]</scope>
    <source>
        <strain evidence="1 2">SCRP245</strain>
    </source>
</reference>
<evidence type="ECO:0000313" key="1">
    <source>
        <dbReference type="EMBL" id="KAE9023608.1"/>
    </source>
</evidence>
<protein>
    <submittedName>
        <fullName evidence="1">Uncharacterized protein</fullName>
    </submittedName>
</protein>
<comment type="caution">
    <text evidence="1">The sequence shown here is derived from an EMBL/GenBank/DDBJ whole genome shotgun (WGS) entry which is preliminary data.</text>
</comment>
<evidence type="ECO:0000313" key="2">
    <source>
        <dbReference type="Proteomes" id="UP000460718"/>
    </source>
</evidence>
<dbReference type="AlphaFoldDB" id="A0A6A3LZN5"/>
<name>A0A6A3LZN5_9STRA</name>
<proteinExistence type="predicted"/>
<gene>
    <name evidence="1" type="ORF">PF011_g3898</name>
</gene>
<organism evidence="1 2">
    <name type="scientific">Phytophthora fragariae</name>
    <dbReference type="NCBI Taxonomy" id="53985"/>
    <lineage>
        <taxon>Eukaryota</taxon>
        <taxon>Sar</taxon>
        <taxon>Stramenopiles</taxon>
        <taxon>Oomycota</taxon>
        <taxon>Peronosporomycetes</taxon>
        <taxon>Peronosporales</taxon>
        <taxon>Peronosporaceae</taxon>
        <taxon>Phytophthora</taxon>
    </lineage>
</organism>
<dbReference type="Proteomes" id="UP000460718">
    <property type="component" value="Unassembled WGS sequence"/>
</dbReference>
<sequence length="117" mass="12700">MASTKLTVNLGGKDSATSDFFYISDVGTTKGAHNFQSPQAIRSFMIGKNDYARRPFLTYSACIAAKERATTTDGNNSKLDDSYEITWSTGGLSTNWSDALPDTMTPANISYDEEYGG</sequence>
<accession>A0A6A3LZN5</accession>